<dbReference type="Proteomes" id="UP000032633">
    <property type="component" value="Chromosome"/>
</dbReference>
<protein>
    <submittedName>
        <fullName evidence="1">Uncharacterized protein</fullName>
    </submittedName>
</protein>
<dbReference type="HOGENOM" id="CLU_113720_0_0_9"/>
<reference evidence="1 2" key="1">
    <citation type="journal article" date="2015" name="J. Biotechnol.">
        <title>Complete genome sequence of Paenibacillus beijingensis 7188(T) (=DSM 24997(T)), a novel rhizobacterium from jujube garden soil.</title>
        <authorList>
            <person name="Kwak Y."/>
            <person name="Shin J.H."/>
        </authorList>
    </citation>
    <scope>NUCLEOTIDE SEQUENCE [LARGE SCALE GENOMIC DNA]</scope>
    <source>
        <strain evidence="1 2">DSM 24997</strain>
    </source>
</reference>
<dbReference type="EMBL" id="CP011058">
    <property type="protein sequence ID" value="AJY77930.1"/>
    <property type="molecule type" value="Genomic_DNA"/>
</dbReference>
<evidence type="ECO:0000313" key="2">
    <source>
        <dbReference type="Proteomes" id="UP000032633"/>
    </source>
</evidence>
<organism evidence="1 2">
    <name type="scientific">Paenibacillus beijingensis</name>
    <dbReference type="NCBI Taxonomy" id="1126833"/>
    <lineage>
        <taxon>Bacteria</taxon>
        <taxon>Bacillati</taxon>
        <taxon>Bacillota</taxon>
        <taxon>Bacilli</taxon>
        <taxon>Bacillales</taxon>
        <taxon>Paenibacillaceae</taxon>
        <taxon>Paenibacillus</taxon>
    </lineage>
</organism>
<dbReference type="KEGG" id="pbj:VN24_21900"/>
<gene>
    <name evidence="1" type="ORF">VN24_21900</name>
</gene>
<evidence type="ECO:0000313" key="1">
    <source>
        <dbReference type="EMBL" id="AJY77930.1"/>
    </source>
</evidence>
<reference evidence="2" key="2">
    <citation type="submission" date="2015-03" db="EMBL/GenBank/DDBJ databases">
        <title>Genome sequence of Paenibacillus beijingensis strain DSM 24997T.</title>
        <authorList>
            <person name="Kwak Y."/>
            <person name="Shin J.-H."/>
        </authorList>
    </citation>
    <scope>NUCLEOTIDE SEQUENCE [LARGE SCALE GENOMIC DNA]</scope>
    <source>
        <strain evidence="2">DSM 24997</strain>
    </source>
</reference>
<dbReference type="AlphaFoldDB" id="A0A0D5NRZ8"/>
<sequence>MEHLLKHNRDYVKIWIDPWYRLIRRNPPVWLSRIMLKALVEIYHSWNKTLISLGEPYYLRIWLFDPNFINSQVVVAIRDCLDFYKFNEGINAKSFPQEKYQLEQLTDFHWKQCIDETIYFKNIDELEEEFITKLTKKAYAIEETTIDNKPDTMYKIYEGEIWEGSIKTL</sequence>
<name>A0A0D5NRZ8_9BACL</name>
<accession>A0A0D5NRZ8</accession>
<keyword evidence="2" id="KW-1185">Reference proteome</keyword>
<dbReference type="PATRIC" id="fig|1126833.4.peg.4811"/>
<proteinExistence type="predicted"/>